<dbReference type="EMBL" id="CP025746">
    <property type="protein sequence ID" value="QAA31605.1"/>
    <property type="molecule type" value="Genomic_DNA"/>
</dbReference>
<feature type="domain" description="DUF1722" evidence="1">
    <location>
        <begin position="17"/>
        <end position="125"/>
    </location>
</feature>
<protein>
    <recommendedName>
        <fullName evidence="1">DUF1722 domain-containing protein</fullName>
    </recommendedName>
</protein>
<evidence type="ECO:0000313" key="3">
    <source>
        <dbReference type="Proteomes" id="UP000286268"/>
    </source>
</evidence>
<evidence type="ECO:0000259" key="1">
    <source>
        <dbReference type="Pfam" id="PF08349"/>
    </source>
</evidence>
<proteinExistence type="predicted"/>
<dbReference type="RefSeq" id="WP_128212416.1">
    <property type="nucleotide sequence ID" value="NZ_CP025746.1"/>
</dbReference>
<dbReference type="Pfam" id="PF08349">
    <property type="entry name" value="DUF1722"/>
    <property type="match status" value="1"/>
</dbReference>
<dbReference type="KEGG" id="cmah:C1I91_08085"/>
<dbReference type="OrthoDB" id="9782576at2"/>
<keyword evidence="3" id="KW-1185">Reference proteome</keyword>
<accession>A0A3R5QSG5</accession>
<gene>
    <name evidence="2" type="ORF">C1I91_08085</name>
</gene>
<evidence type="ECO:0000313" key="2">
    <source>
        <dbReference type="EMBL" id="QAA31605.1"/>
    </source>
</evidence>
<dbReference type="AlphaFoldDB" id="A0A3R5QSG5"/>
<dbReference type="InterPro" id="IPR013560">
    <property type="entry name" value="DUF1722"/>
</dbReference>
<sequence length="127" mass="15311">MEEKYMKEAQKLWAKYKYCVMERSYSHYKNISKYFATGDVNESEFNKLISEALEIEISKGQAINTLQHVWGYFKKICDEKEKLSFFSLLEMYEKDKCTLTTVKDMLYKLSGKYEVRYLLDSFYFNNQ</sequence>
<organism evidence="2 3">
    <name type="scientific">Clostridium manihotivorum</name>
    <dbReference type="NCBI Taxonomy" id="2320868"/>
    <lineage>
        <taxon>Bacteria</taxon>
        <taxon>Bacillati</taxon>
        <taxon>Bacillota</taxon>
        <taxon>Clostridia</taxon>
        <taxon>Eubacteriales</taxon>
        <taxon>Clostridiaceae</taxon>
        <taxon>Clostridium</taxon>
    </lineage>
</organism>
<reference evidence="2 3" key="1">
    <citation type="submission" date="2018-01" db="EMBL/GenBank/DDBJ databases">
        <title>Genome Sequencing and Assembly of Anaerobacter polyendosporus strain CT4.</title>
        <authorList>
            <person name="Tachaapaikoon C."/>
            <person name="Sutheeworapong S."/>
            <person name="Jenjaroenpun P."/>
            <person name="Wongsurawat T."/>
            <person name="Nookeaw I."/>
            <person name="Cheawchanlertfa P."/>
            <person name="Kosugi A."/>
            <person name="Cheevadhanarak S."/>
            <person name="Ratanakhanokchai K."/>
        </authorList>
    </citation>
    <scope>NUCLEOTIDE SEQUENCE [LARGE SCALE GENOMIC DNA]</scope>
    <source>
        <strain evidence="2 3">CT4</strain>
    </source>
</reference>
<dbReference type="Proteomes" id="UP000286268">
    <property type="component" value="Chromosome"/>
</dbReference>
<name>A0A3R5QSG5_9CLOT</name>